<feature type="compositionally biased region" description="Basic and acidic residues" evidence="3">
    <location>
        <begin position="303"/>
        <end position="312"/>
    </location>
</feature>
<dbReference type="GO" id="GO:0005737">
    <property type="term" value="C:cytoplasm"/>
    <property type="evidence" value="ECO:0000318"/>
    <property type="project" value="GO_Central"/>
</dbReference>
<feature type="region of interest" description="Disordered" evidence="3">
    <location>
        <begin position="1029"/>
        <end position="1140"/>
    </location>
</feature>
<feature type="region of interest" description="Disordered" evidence="3">
    <location>
        <begin position="796"/>
        <end position="820"/>
    </location>
</feature>
<dbReference type="EMBL" id="MNCJ02000324">
    <property type="protein sequence ID" value="KAF5792503.1"/>
    <property type="molecule type" value="Genomic_DNA"/>
</dbReference>
<name>A0A9K3NAI7_HELAN</name>
<feature type="compositionally biased region" description="Basic and acidic residues" evidence="3">
    <location>
        <begin position="808"/>
        <end position="820"/>
    </location>
</feature>
<feature type="compositionally biased region" description="Low complexity" evidence="3">
    <location>
        <begin position="238"/>
        <end position="251"/>
    </location>
</feature>
<feature type="compositionally biased region" description="Basic and acidic residues" evidence="3">
    <location>
        <begin position="1210"/>
        <end position="1238"/>
    </location>
</feature>
<dbReference type="Gramene" id="mRNA:HanXRQr2_Chr09g0406741">
    <property type="protein sequence ID" value="mRNA:HanXRQr2_Chr09g0406741"/>
    <property type="gene ID" value="HanXRQr2_Chr09g0406741"/>
</dbReference>
<feature type="compositionally biased region" description="Polar residues" evidence="3">
    <location>
        <begin position="958"/>
        <end position="976"/>
    </location>
</feature>
<feature type="compositionally biased region" description="Basic residues" evidence="3">
    <location>
        <begin position="181"/>
        <end position="191"/>
    </location>
</feature>
<dbReference type="FunFam" id="1.10.287.110:FF:000009">
    <property type="entry name" value="Auxilin-related protein 1"/>
    <property type="match status" value="1"/>
</dbReference>
<feature type="compositionally biased region" description="Basic and acidic residues" evidence="3">
    <location>
        <begin position="528"/>
        <end position="539"/>
    </location>
</feature>
<feature type="region of interest" description="Disordered" evidence="3">
    <location>
        <begin position="958"/>
        <end position="1003"/>
    </location>
</feature>
<protein>
    <submittedName>
        <fullName evidence="5">DnaJ domain, Chaperone J-domain superfamily</fullName>
    </submittedName>
</protein>
<reference evidence="5" key="1">
    <citation type="journal article" date="2017" name="Nature">
        <title>The sunflower genome provides insights into oil metabolism, flowering and Asterid evolution.</title>
        <authorList>
            <person name="Badouin H."/>
            <person name="Gouzy J."/>
            <person name="Grassa C.J."/>
            <person name="Murat F."/>
            <person name="Staton S.E."/>
            <person name="Cottret L."/>
            <person name="Lelandais-Briere C."/>
            <person name="Owens G.L."/>
            <person name="Carrere S."/>
            <person name="Mayjonade B."/>
            <person name="Legrand L."/>
            <person name="Gill N."/>
            <person name="Kane N.C."/>
            <person name="Bowers J.E."/>
            <person name="Hubner S."/>
            <person name="Bellec A."/>
            <person name="Berard A."/>
            <person name="Berges H."/>
            <person name="Blanchet N."/>
            <person name="Boniface M.C."/>
            <person name="Brunel D."/>
            <person name="Catrice O."/>
            <person name="Chaidir N."/>
            <person name="Claudel C."/>
            <person name="Donnadieu C."/>
            <person name="Faraut T."/>
            <person name="Fievet G."/>
            <person name="Helmstetter N."/>
            <person name="King M."/>
            <person name="Knapp S.J."/>
            <person name="Lai Z."/>
            <person name="Le Paslier M.C."/>
            <person name="Lippi Y."/>
            <person name="Lorenzon L."/>
            <person name="Mandel J.R."/>
            <person name="Marage G."/>
            <person name="Marchand G."/>
            <person name="Marquand E."/>
            <person name="Bret-Mestries E."/>
            <person name="Morien E."/>
            <person name="Nambeesan S."/>
            <person name="Nguyen T."/>
            <person name="Pegot-Espagnet P."/>
            <person name="Pouilly N."/>
            <person name="Raftis F."/>
            <person name="Sallet E."/>
            <person name="Schiex T."/>
            <person name="Thomas J."/>
            <person name="Vandecasteele C."/>
            <person name="Vares D."/>
            <person name="Vear F."/>
            <person name="Vautrin S."/>
            <person name="Crespi M."/>
            <person name="Mangin B."/>
            <person name="Burke J.M."/>
            <person name="Salse J."/>
            <person name="Munos S."/>
            <person name="Vincourt P."/>
            <person name="Rieseberg L.H."/>
            <person name="Langlade N.B."/>
        </authorList>
    </citation>
    <scope>NUCLEOTIDE SEQUENCE</scope>
    <source>
        <tissue evidence="5">Leaves</tissue>
    </source>
</reference>
<feature type="domain" description="J" evidence="4">
    <location>
        <begin position="1410"/>
        <end position="1474"/>
    </location>
</feature>
<dbReference type="PANTHER" id="PTHR23172:SF70">
    <property type="entry name" value="DNAJ DOMAIN, CHAPERONE J-DOMAIN SUPERFAMILY"/>
    <property type="match status" value="1"/>
</dbReference>
<evidence type="ECO:0000256" key="1">
    <source>
        <dbReference type="ARBA" id="ARBA00023054"/>
    </source>
</evidence>
<feature type="compositionally biased region" description="Basic and acidic residues" evidence="3">
    <location>
        <begin position="1170"/>
        <end position="1187"/>
    </location>
</feature>
<feature type="compositionally biased region" description="Basic and acidic residues" evidence="3">
    <location>
        <begin position="451"/>
        <end position="464"/>
    </location>
</feature>
<dbReference type="GO" id="GO:0072318">
    <property type="term" value="P:clathrin coat disassembly"/>
    <property type="evidence" value="ECO:0000318"/>
    <property type="project" value="GO_Central"/>
</dbReference>
<feature type="compositionally biased region" description="Basic and acidic residues" evidence="3">
    <location>
        <begin position="374"/>
        <end position="383"/>
    </location>
</feature>
<feature type="compositionally biased region" description="Acidic residues" evidence="3">
    <location>
        <begin position="1123"/>
        <end position="1133"/>
    </location>
</feature>
<evidence type="ECO:0000259" key="4">
    <source>
        <dbReference type="PROSITE" id="PS50076"/>
    </source>
</evidence>
<feature type="coiled-coil region" evidence="2">
    <location>
        <begin position="1275"/>
        <end position="1304"/>
    </location>
</feature>
<keyword evidence="1 2" id="KW-0175">Coiled coil</keyword>
<feature type="coiled-coil region" evidence="2">
    <location>
        <begin position="1339"/>
        <end position="1374"/>
    </location>
</feature>
<evidence type="ECO:0000256" key="2">
    <source>
        <dbReference type="SAM" id="Coils"/>
    </source>
</evidence>
<dbReference type="SUPFAM" id="SSF46565">
    <property type="entry name" value="Chaperone J-domain"/>
    <property type="match status" value="1"/>
</dbReference>
<dbReference type="Proteomes" id="UP000215914">
    <property type="component" value="Unassembled WGS sequence"/>
</dbReference>
<dbReference type="Gene3D" id="1.10.287.110">
    <property type="entry name" value="DnaJ domain"/>
    <property type="match status" value="1"/>
</dbReference>
<feature type="compositionally biased region" description="Basic and acidic residues" evidence="3">
    <location>
        <begin position="1072"/>
        <end position="1082"/>
    </location>
</feature>
<feature type="compositionally biased region" description="Polar residues" evidence="3">
    <location>
        <begin position="256"/>
        <end position="271"/>
    </location>
</feature>
<organism evidence="5 6">
    <name type="scientific">Helianthus annuus</name>
    <name type="common">Common sunflower</name>
    <dbReference type="NCBI Taxonomy" id="4232"/>
    <lineage>
        <taxon>Eukaryota</taxon>
        <taxon>Viridiplantae</taxon>
        <taxon>Streptophyta</taxon>
        <taxon>Embryophyta</taxon>
        <taxon>Tracheophyta</taxon>
        <taxon>Spermatophyta</taxon>
        <taxon>Magnoliopsida</taxon>
        <taxon>eudicotyledons</taxon>
        <taxon>Gunneridae</taxon>
        <taxon>Pentapetalae</taxon>
        <taxon>asterids</taxon>
        <taxon>campanulids</taxon>
        <taxon>Asterales</taxon>
        <taxon>Asteraceae</taxon>
        <taxon>Asteroideae</taxon>
        <taxon>Heliantheae alliance</taxon>
        <taxon>Heliantheae</taxon>
        <taxon>Helianthus</taxon>
    </lineage>
</organism>
<comment type="caution">
    <text evidence="5">The sequence shown here is derived from an EMBL/GenBank/DDBJ whole genome shotgun (WGS) entry which is preliminary data.</text>
</comment>
<evidence type="ECO:0000313" key="6">
    <source>
        <dbReference type="Proteomes" id="UP000215914"/>
    </source>
</evidence>
<keyword evidence="6" id="KW-1185">Reference proteome</keyword>
<feature type="region of interest" description="Disordered" evidence="3">
    <location>
        <begin position="173"/>
        <end position="221"/>
    </location>
</feature>
<accession>A0A9K3NAI7</accession>
<feature type="compositionally biased region" description="Polar residues" evidence="3">
    <location>
        <begin position="472"/>
        <end position="497"/>
    </location>
</feature>
<dbReference type="InterPro" id="IPR001623">
    <property type="entry name" value="DnaJ_domain"/>
</dbReference>
<dbReference type="PANTHER" id="PTHR23172">
    <property type="entry name" value="AUXILIN/CYCLIN G-ASSOCIATED KINASE-RELATED"/>
    <property type="match status" value="1"/>
</dbReference>
<feature type="compositionally biased region" description="Polar residues" evidence="3">
    <location>
        <begin position="196"/>
        <end position="221"/>
    </location>
</feature>
<sequence>MESLSRPFHKRKLPNANNFSGKNAYDGVFSGHRRKHDGPPDFTVEDYSEIFTTDSSIPVLDLSTLEEASGGLNMEIWSTKPDYGMIFGGFCDQDIAICYEEMVARDEARACAPSASHSSHDLGDLSNQPLDASKQFNMAYNKISQRSKDGLDGTTHVTQLPAVSGFTCFMNESASQPKKETKNKKSSKTKIIHPGVNSSEWNVPEKQTSQSTAEFRSKQQVESLYGERIIKTLEVDLKPSPSKVSSPSAAAEPNQEIKNQKSNITNHASVNSRKEDIHEKRTSQSAVESGSRYGQDESLSGDRNLKTFEVDLKPYPSRVSPSAVSQPNKETGNQKTYITNNIYPGGDFHEKQTSESAVESESRYVQDESLSGDRIFKASEVDLKPCPSKVSPPSAVSEPNKETDNQKSYITNDAHPSVNSNKEDIHEKQISQSAVESRSRYVQDESSPGDDILKTFEVDLKPHSSEVLSPPAASQQNTEAENQKSDITNNIQPSMNSSKEDFREKQTSQSAVESRSGYGQDESSSDDDIFKTFEVDLKPHPSKVLSPPAPSQPNKEAENQKSYITSNIHPGADSSKGDFHEKQTSQSAVESRSRYGQDESISDDRNFKKFQADLRSHPPNVSPPPAALATNSEELDVNSAAAISAAALRKAIEKAQENIRIAKESVGRKKGFSSKSFKDSLKVKAKTVNVKGGEECKEKDDKMKEKDHKHESTVVFPDFMDGEKLFGAKKVIHELHGKIPELGKNAEIPIQYPVELRESKILCSSKRVVGETESEPIENNSHEGGLHVLESLEKKLGDTESNNSTVDQKVEDEKEIRGKSDENDYEKKFCEEPFEFFVTDKQENLEQELDEKMESAVSQVEDEREVKAEEKFNNVCEVGMIKNAETCNFSIETNDLSQKEDYEIKEKENDKLDKMQVPETYEKSSIDFDDAEESKRVIGASQIVNDTEACKVYQNVSNAESSQGIDDVSRGSSSGHKLQVEDTEAIDKETTENVSLNETEDNKDECDAKYDDLANSGLTDVGFVRNDYSVETNDLSQKEDKLQVPETYENSSSDCNDEEESESVIGASQIVDDTKDACKVDQNDNNADSSQEIDDVSSGSNTGHDFQVEDTEALEKVMNENISSDETEDNEDGCDAKSDDLANFGLADVDFVQNDARSESSSDTILGMEIEVKGHKEREETVEKEDNNLQQSHEQTPEIRTKTETGTQEPDDKSGESDPHKIVEKKQNEEEKEQERIKSAVDRAIREARERAFAEVRQRVIADTQEKVTKASSDKTSAKLKLKAERAAVERATAEARQRALEKAISQKKLSEPKIQINETDQTTSAINHTNAESALRTKAKLEKHNRIMERAAKALAEKEMRDLLVLREQAERSRLAENLDADIKRWSGGKEGNLRALLSTLQYILGADSGWQPVSLTEIITTSAVKKAYRKATLCVHPDKLQQRGASIQQKYICEKVFDLLKAAWNRFNSEER</sequence>
<feature type="region of interest" description="Disordered" evidence="3">
    <location>
        <begin position="238"/>
        <end position="632"/>
    </location>
</feature>
<reference evidence="5" key="2">
    <citation type="submission" date="2020-06" db="EMBL/GenBank/DDBJ databases">
        <title>Helianthus annuus Genome sequencing and assembly Release 2.</title>
        <authorList>
            <person name="Gouzy J."/>
            <person name="Langlade N."/>
            <person name="Munos S."/>
        </authorList>
    </citation>
    <scope>NUCLEOTIDE SEQUENCE</scope>
    <source>
        <tissue evidence="5">Leaves</tissue>
    </source>
</reference>
<evidence type="ECO:0000256" key="3">
    <source>
        <dbReference type="SAM" id="MobiDB-lite"/>
    </source>
</evidence>
<evidence type="ECO:0000313" key="5">
    <source>
        <dbReference type="EMBL" id="KAF5792503.1"/>
    </source>
</evidence>
<dbReference type="GO" id="GO:0030276">
    <property type="term" value="F:clathrin binding"/>
    <property type="evidence" value="ECO:0000318"/>
    <property type="project" value="GO_Central"/>
</dbReference>
<feature type="region of interest" description="Disordered" evidence="3">
    <location>
        <begin position="1154"/>
        <end position="1238"/>
    </location>
</feature>
<feature type="compositionally biased region" description="Polar residues" evidence="3">
    <location>
        <begin position="319"/>
        <end position="342"/>
    </location>
</feature>
<proteinExistence type="predicted"/>
<dbReference type="InterPro" id="IPR036869">
    <property type="entry name" value="J_dom_sf"/>
</dbReference>
<dbReference type="GO" id="GO:0031982">
    <property type="term" value="C:vesicle"/>
    <property type="evidence" value="ECO:0000318"/>
    <property type="project" value="GO_Central"/>
</dbReference>
<feature type="compositionally biased region" description="Basic and acidic residues" evidence="3">
    <location>
        <begin position="272"/>
        <end position="282"/>
    </location>
</feature>
<dbReference type="PROSITE" id="PS50076">
    <property type="entry name" value="DNAJ_2"/>
    <property type="match status" value="1"/>
</dbReference>
<gene>
    <name evidence="5" type="ORF">HanXRQr2_Chr09g0406741</name>
</gene>
<dbReference type="GO" id="GO:0072583">
    <property type="term" value="P:clathrin-dependent endocytosis"/>
    <property type="evidence" value="ECO:0000318"/>
    <property type="project" value="GO_Central"/>
</dbReference>
<feature type="compositionally biased region" description="Basic and acidic residues" evidence="3">
    <location>
        <begin position="591"/>
        <end position="616"/>
    </location>
</feature>